<feature type="region of interest" description="Disordered" evidence="1">
    <location>
        <begin position="516"/>
        <end position="546"/>
    </location>
</feature>
<feature type="region of interest" description="Disordered" evidence="1">
    <location>
        <begin position="219"/>
        <end position="260"/>
    </location>
</feature>
<evidence type="ECO:0000256" key="1">
    <source>
        <dbReference type="SAM" id="MobiDB-lite"/>
    </source>
</evidence>
<organism evidence="3 4">
    <name type="scientific">Papaver atlanticum</name>
    <dbReference type="NCBI Taxonomy" id="357466"/>
    <lineage>
        <taxon>Eukaryota</taxon>
        <taxon>Viridiplantae</taxon>
        <taxon>Streptophyta</taxon>
        <taxon>Embryophyta</taxon>
        <taxon>Tracheophyta</taxon>
        <taxon>Spermatophyta</taxon>
        <taxon>Magnoliopsida</taxon>
        <taxon>Ranunculales</taxon>
        <taxon>Papaveraceae</taxon>
        <taxon>Papaveroideae</taxon>
        <taxon>Papaver</taxon>
    </lineage>
</organism>
<feature type="domain" description="C2" evidence="2">
    <location>
        <begin position="79"/>
        <end position="194"/>
    </location>
</feature>
<dbReference type="CDD" id="cd00030">
    <property type="entry name" value="C2"/>
    <property type="match status" value="1"/>
</dbReference>
<name>A0AAD4T522_9MAGN</name>
<feature type="compositionally biased region" description="Basic and acidic residues" evidence="1">
    <location>
        <begin position="374"/>
        <end position="404"/>
    </location>
</feature>
<feature type="non-terminal residue" evidence="3">
    <location>
        <position position="1"/>
    </location>
</feature>
<dbReference type="InterPro" id="IPR035892">
    <property type="entry name" value="C2_domain_sf"/>
</dbReference>
<feature type="compositionally biased region" description="Polar residues" evidence="1">
    <location>
        <begin position="525"/>
        <end position="537"/>
    </location>
</feature>
<dbReference type="SUPFAM" id="SSF49562">
    <property type="entry name" value="C2 domain (Calcium/lipid-binding domain, CaLB)"/>
    <property type="match status" value="1"/>
</dbReference>
<feature type="region of interest" description="Disordered" evidence="1">
    <location>
        <begin position="442"/>
        <end position="478"/>
    </location>
</feature>
<feature type="compositionally biased region" description="Low complexity" evidence="1">
    <location>
        <begin position="312"/>
        <end position="324"/>
    </location>
</feature>
<sequence length="546" mass="60706">VLVGVKFLREWPYLGRMRICFTEPPYFQMTVKPIFSHGIDVTEIPGIAGWVDELLGIAFEQSLVEPNMLVVDMEKFVSSPSGDWFSVDERDPVAYAELQIIEAAEIKPSDMNGLSDPYVNGQCGSFKFQTKVQKKTLTPKWLEDFRIPIFTWEASNLISIEVRDKDHFGYDPLGSCSINLNDLKDSRQRHDMWVALENIKMGRLHLAVTVVDFERKGKKSNTKGTVQVKKKENSATDSISRENAKKGASIPNAPSGNVSKRADEFEPINIEGQEETGIWVHHPGSDVSQTWKPRKGKSRHSDIAIHNEDNCSSNSMGSQNSYDSSSDDSKDGHKHKSFGAIRRSLKKLGSVFHRSPKNEDSHVLGEAASPRNFNADKEKEKGTSARSRMDGHVSEATERHKPEDESLNLQNAGMSPTQSSEQCIPINYVKNAEKFADGPKHAVSRKESEVSTANSVSAPAAYDYTDGESSLSSSRVSTPRVDVPIISDSSDEQNVHVARHNSVVKADEPTVREVHVQGVERTNDDSTFSDIKVSQRNAVAKNSEKM</sequence>
<dbReference type="Pfam" id="PF00168">
    <property type="entry name" value="C2"/>
    <property type="match status" value="1"/>
</dbReference>
<accession>A0AAD4T522</accession>
<evidence type="ECO:0000313" key="4">
    <source>
        <dbReference type="Proteomes" id="UP001202328"/>
    </source>
</evidence>
<evidence type="ECO:0000313" key="3">
    <source>
        <dbReference type="EMBL" id="KAI3938033.1"/>
    </source>
</evidence>
<feature type="compositionally biased region" description="Basic and acidic residues" evidence="1">
    <location>
        <begin position="229"/>
        <end position="245"/>
    </location>
</feature>
<dbReference type="AlphaFoldDB" id="A0AAD4T522"/>
<dbReference type="PANTHER" id="PTHR47042:SF4">
    <property type="entry name" value="OS02G0313700 PROTEIN"/>
    <property type="match status" value="1"/>
</dbReference>
<dbReference type="Proteomes" id="UP001202328">
    <property type="component" value="Unassembled WGS sequence"/>
</dbReference>
<comment type="caution">
    <text evidence="3">The sequence shown here is derived from an EMBL/GenBank/DDBJ whole genome shotgun (WGS) entry which is preliminary data.</text>
</comment>
<dbReference type="PANTHER" id="PTHR47042">
    <property type="entry name" value="C2 DOMAIN-CONTAINING PROTEIN-LIKE"/>
    <property type="match status" value="1"/>
</dbReference>
<reference evidence="3" key="1">
    <citation type="submission" date="2022-04" db="EMBL/GenBank/DDBJ databases">
        <title>A functionally conserved STORR gene fusion in Papaver species that diverged 16.8 million years ago.</title>
        <authorList>
            <person name="Catania T."/>
        </authorList>
    </citation>
    <scope>NUCLEOTIDE SEQUENCE</scope>
    <source>
        <strain evidence="3">S-188037</strain>
    </source>
</reference>
<protein>
    <recommendedName>
        <fullName evidence="2">C2 domain-containing protein</fullName>
    </recommendedName>
</protein>
<dbReference type="CDD" id="cd21669">
    <property type="entry name" value="SMP_SF"/>
    <property type="match status" value="1"/>
</dbReference>
<dbReference type="InterPro" id="IPR000008">
    <property type="entry name" value="C2_dom"/>
</dbReference>
<gene>
    <name evidence="3" type="ORF">MKW98_018589</name>
</gene>
<feature type="region of interest" description="Disordered" evidence="1">
    <location>
        <begin position="353"/>
        <end position="420"/>
    </location>
</feature>
<dbReference type="Gene3D" id="2.60.40.150">
    <property type="entry name" value="C2 domain"/>
    <property type="match status" value="1"/>
</dbReference>
<feature type="region of interest" description="Disordered" evidence="1">
    <location>
        <begin position="274"/>
        <end position="335"/>
    </location>
</feature>
<evidence type="ECO:0000259" key="2">
    <source>
        <dbReference type="PROSITE" id="PS50004"/>
    </source>
</evidence>
<proteinExistence type="predicted"/>
<keyword evidence="4" id="KW-1185">Reference proteome</keyword>
<dbReference type="InterPro" id="IPR052847">
    <property type="entry name" value="Ext_Synaptotagmin/KAHRP-like"/>
</dbReference>
<dbReference type="EMBL" id="JAJJMB010005585">
    <property type="protein sequence ID" value="KAI3938033.1"/>
    <property type="molecule type" value="Genomic_DNA"/>
</dbReference>
<dbReference type="SMART" id="SM00239">
    <property type="entry name" value="C2"/>
    <property type="match status" value="1"/>
</dbReference>
<feature type="compositionally biased region" description="Polar residues" evidence="1">
    <location>
        <begin position="407"/>
        <end position="420"/>
    </location>
</feature>
<feature type="compositionally biased region" description="Basic and acidic residues" evidence="1">
    <location>
        <begin position="299"/>
        <end position="309"/>
    </location>
</feature>
<dbReference type="PROSITE" id="PS50004">
    <property type="entry name" value="C2"/>
    <property type="match status" value="1"/>
</dbReference>